<name>A0A2P8HFI8_CHINA</name>
<dbReference type="AlphaFoldDB" id="A0A2P8HFI8"/>
<evidence type="ECO:0000313" key="10">
    <source>
        <dbReference type="Proteomes" id="UP000240971"/>
    </source>
</evidence>
<evidence type="ECO:0000259" key="8">
    <source>
        <dbReference type="Pfam" id="PF14464"/>
    </source>
</evidence>
<dbReference type="Proteomes" id="UP000240971">
    <property type="component" value="Unassembled WGS sequence"/>
</dbReference>
<keyword evidence="5" id="KW-0482">Metalloprotease</keyword>
<sequence>MKTVPLIRPAGEKISPADLQLSKAKAFLQAAKESVFSEVQELIKDDLNRETIIIKIQVEVPQYPKYDIQKEEHIAVSFDPNDTQIPRVYTLREDFPSLPHQLLELNEKPRSLCLYDIPYDEIKIFWTAPTFLERIREWLKLSAVGDLHQKDQPLEPLFLYDDGYVFLDGNHDKNCLNIYIIDEKPNGKLILLASSNPSLNRFSPFPVRMEYIKGEPQLHGIVQRAPQNLLVLAQMLKNAGIELVTFLTEKLKDYKRNNVDLTKRLAFLIDLPKLRNPDCTTVEAQDSYVFLTTESIEEIGIRLNLWDNVDRNLGVGYIIGQTIKDDALVNTPIGILRPVYPYNRQLAQFLNGVEETSTPMKIMAVGAGALGSQLILNLIRAGIGQWTVIDSDILLPHNLSRHALTYFNIMRDKAKQFAIIANGIIPECVSPIVGNIIEDIQKESTQKAIRECELLLEISASSAALKSISAQPHRGRICSCSLSPSGNDFVAFCEDKERNYNAAQLEIQYLRFILKEPYLHDHFNNGEQKFRYGTGCRDVSLVLPQDSVAIAAAIGSKMVKQKILKHTNAFLSIWRVDNETGTVCLYDTEVFKSIYHHSGDWTIYYDEYLINKLSEKRSEKLPNETGGILIGNYDMERQIVYIADTIDSPSDSIEYPQAYIRGINGVSEELKKVEVITAGALQYIGEWHSHPKGYSTVMSGDDKILLSWLRKHMNSLGLPPLMLIVGDNKKISFYIN</sequence>
<dbReference type="OrthoDB" id="624575at2"/>
<evidence type="ECO:0000256" key="6">
    <source>
        <dbReference type="SAM" id="Coils"/>
    </source>
</evidence>
<keyword evidence="4" id="KW-0862">Zinc</keyword>
<feature type="coiled-coil region" evidence="6">
    <location>
        <begin position="244"/>
        <end position="271"/>
    </location>
</feature>
<evidence type="ECO:0000259" key="7">
    <source>
        <dbReference type="Pfam" id="PF00899"/>
    </source>
</evidence>
<keyword evidence="1" id="KW-0645">Protease</keyword>
<dbReference type="Pfam" id="PF14464">
    <property type="entry name" value="Prok-JAB"/>
    <property type="match status" value="1"/>
</dbReference>
<dbReference type="GO" id="GO:0008237">
    <property type="term" value="F:metallopeptidase activity"/>
    <property type="evidence" value="ECO:0007669"/>
    <property type="project" value="UniProtKB-KW"/>
</dbReference>
<dbReference type="EMBL" id="PYAW01000005">
    <property type="protein sequence ID" value="PSL44975.1"/>
    <property type="molecule type" value="Genomic_DNA"/>
</dbReference>
<reference evidence="9 10" key="1">
    <citation type="submission" date="2018-03" db="EMBL/GenBank/DDBJ databases">
        <title>Genomic Encyclopedia of Archaeal and Bacterial Type Strains, Phase II (KMG-II): from individual species to whole genera.</title>
        <authorList>
            <person name="Goeker M."/>
        </authorList>
    </citation>
    <scope>NUCLEOTIDE SEQUENCE [LARGE SCALE GENOMIC DNA]</scope>
    <source>
        <strain evidence="9 10">DSM 24859</strain>
    </source>
</reference>
<organism evidence="9 10">
    <name type="scientific">Chitinophaga niastensis</name>
    <dbReference type="NCBI Taxonomy" id="536980"/>
    <lineage>
        <taxon>Bacteria</taxon>
        <taxon>Pseudomonadati</taxon>
        <taxon>Bacteroidota</taxon>
        <taxon>Chitinophagia</taxon>
        <taxon>Chitinophagales</taxon>
        <taxon>Chitinophagaceae</taxon>
        <taxon>Chitinophaga</taxon>
    </lineage>
</organism>
<dbReference type="InterPro" id="IPR035985">
    <property type="entry name" value="Ubiquitin-activating_enz"/>
</dbReference>
<evidence type="ECO:0000256" key="3">
    <source>
        <dbReference type="ARBA" id="ARBA00022801"/>
    </source>
</evidence>
<dbReference type="Pfam" id="PF00899">
    <property type="entry name" value="ThiF"/>
    <property type="match status" value="1"/>
</dbReference>
<comment type="caution">
    <text evidence="9">The sequence shown here is derived from an EMBL/GenBank/DDBJ whole genome shotgun (WGS) entry which is preliminary data.</text>
</comment>
<evidence type="ECO:0000256" key="2">
    <source>
        <dbReference type="ARBA" id="ARBA00022723"/>
    </source>
</evidence>
<feature type="domain" description="THIF-type NAD/FAD binding fold" evidence="7">
    <location>
        <begin position="342"/>
        <end position="456"/>
    </location>
</feature>
<dbReference type="Pfam" id="PF14457">
    <property type="entry name" value="Prok-E2_A"/>
    <property type="match status" value="1"/>
</dbReference>
<dbReference type="SUPFAM" id="SSF102712">
    <property type="entry name" value="JAB1/MPN domain"/>
    <property type="match status" value="1"/>
</dbReference>
<gene>
    <name evidence="9" type="ORF">CLV51_105350</name>
</gene>
<dbReference type="GO" id="GO:0008641">
    <property type="term" value="F:ubiquitin-like modifier activating enzyme activity"/>
    <property type="evidence" value="ECO:0007669"/>
    <property type="project" value="InterPro"/>
</dbReference>
<proteinExistence type="predicted"/>
<dbReference type="SUPFAM" id="SSF69572">
    <property type="entry name" value="Activating enzymes of the ubiquitin-like proteins"/>
    <property type="match status" value="1"/>
</dbReference>
<evidence type="ECO:0000256" key="4">
    <source>
        <dbReference type="ARBA" id="ARBA00022833"/>
    </source>
</evidence>
<evidence type="ECO:0000313" key="9">
    <source>
        <dbReference type="EMBL" id="PSL44975.1"/>
    </source>
</evidence>
<dbReference type="InterPro" id="IPR000594">
    <property type="entry name" value="ThiF_NAD_FAD-bd"/>
</dbReference>
<dbReference type="InterPro" id="IPR032865">
    <property type="entry name" value="Prok-E2_A"/>
</dbReference>
<keyword evidence="3" id="KW-0378">Hydrolase</keyword>
<dbReference type="Gene3D" id="3.40.50.720">
    <property type="entry name" value="NAD(P)-binding Rossmann-like Domain"/>
    <property type="match status" value="1"/>
</dbReference>
<dbReference type="RefSeq" id="WP_106530392.1">
    <property type="nucleotide sequence ID" value="NZ_PYAW01000005.1"/>
</dbReference>
<evidence type="ECO:0000256" key="5">
    <source>
        <dbReference type="ARBA" id="ARBA00023049"/>
    </source>
</evidence>
<feature type="domain" description="JAB" evidence="8">
    <location>
        <begin position="608"/>
        <end position="727"/>
    </location>
</feature>
<dbReference type="GO" id="GO:0006508">
    <property type="term" value="P:proteolysis"/>
    <property type="evidence" value="ECO:0007669"/>
    <property type="project" value="UniProtKB-KW"/>
</dbReference>
<evidence type="ECO:0000256" key="1">
    <source>
        <dbReference type="ARBA" id="ARBA00022670"/>
    </source>
</evidence>
<dbReference type="InterPro" id="IPR028090">
    <property type="entry name" value="JAB_dom_prok"/>
</dbReference>
<dbReference type="GO" id="GO:0046872">
    <property type="term" value="F:metal ion binding"/>
    <property type="evidence" value="ECO:0007669"/>
    <property type="project" value="UniProtKB-KW"/>
</dbReference>
<keyword evidence="6" id="KW-0175">Coiled coil</keyword>
<protein>
    <submittedName>
        <fullName evidence="9">ThiF family protein</fullName>
    </submittedName>
</protein>
<accession>A0A2P8HFI8</accession>
<keyword evidence="10" id="KW-1185">Reference proteome</keyword>
<dbReference type="Gene3D" id="3.40.140.10">
    <property type="entry name" value="Cytidine Deaminase, domain 2"/>
    <property type="match status" value="1"/>
</dbReference>
<keyword evidence="2" id="KW-0479">Metal-binding</keyword>